<feature type="transmembrane region" description="Helical" evidence="1">
    <location>
        <begin position="97"/>
        <end position="115"/>
    </location>
</feature>
<comment type="caution">
    <text evidence="2">The sequence shown here is derived from an EMBL/GenBank/DDBJ whole genome shotgun (WGS) entry which is preliminary data.</text>
</comment>
<feature type="transmembrane region" description="Helical" evidence="1">
    <location>
        <begin position="214"/>
        <end position="231"/>
    </location>
</feature>
<feature type="transmembrane region" description="Helical" evidence="1">
    <location>
        <begin position="71"/>
        <end position="91"/>
    </location>
</feature>
<protein>
    <recommendedName>
        <fullName evidence="4">DUF1538 domain-containing protein</fullName>
    </recommendedName>
</protein>
<sequence>MPAHFRFGDFQREKSLVRHEISYNDLTPKLEFDGQGGHKPYSPPQLQLRPVDVLKLLRPYISTRFMEQLKAVVPLAIYLALFQVFVLRQLVEGSASITAGLFAVILGLMFFMEGLQVGLMPFGETIGNTLPRKSPLPAVLLIAFLLGIGVTFAEPAIGALKQAGSIVSVERAPYLYTLLNDWSGPLVLIVGVGVGLAAVLGALRFLYGWSLKPMVYMALVPAILLTLYASLDPELTKILGLAWDCGAVTTGPVTVPLVLSLGIGIASSAGKGDSQLSGFGIVTLASIFPIIGVLCLAIFVSTQVTPEQIIAGAQESAAAAAAAAIAGPQWYEKTPWNEIILGVRAIAPLILFLFLVLRFMLKEKVRKPGEIAYGIALTIIGMCIFNIGLTYGLAALGEQTGGMVPSAFMKAQVDGMWMHPIYSYFVGLLLALAFAWFLGFGATLAEPALNALGATVENLTNGVFKKRTLMIAVSLGVAFGISIGLAKLIFGLPLHMLLIPLYLLGAFLTFLSTEEFVNVAWDSAGVTTGPITVPLVLAMGLGFGNATNAVEGFGILSMASICPILSVLLTGLWVGHKAKKQAQQAHAVATEHEVLS</sequence>
<keyword evidence="1" id="KW-1133">Transmembrane helix</keyword>
<evidence type="ECO:0000256" key="1">
    <source>
        <dbReference type="SAM" id="Phobius"/>
    </source>
</evidence>
<feature type="transmembrane region" description="Helical" evidence="1">
    <location>
        <begin position="276"/>
        <end position="300"/>
    </location>
</feature>
<dbReference type="RefSeq" id="WP_085446882.1">
    <property type="nucleotide sequence ID" value="NZ_LVJN01000021.1"/>
</dbReference>
<feature type="transmembrane region" description="Helical" evidence="1">
    <location>
        <begin position="492"/>
        <end position="511"/>
    </location>
</feature>
<feature type="transmembrane region" description="Helical" evidence="1">
    <location>
        <begin position="373"/>
        <end position="397"/>
    </location>
</feature>
<gene>
    <name evidence="2" type="ORF">MAIT1_00791</name>
</gene>
<dbReference type="EMBL" id="LVJN01000021">
    <property type="protein sequence ID" value="OSM00303.1"/>
    <property type="molecule type" value="Genomic_DNA"/>
</dbReference>
<evidence type="ECO:0000313" key="3">
    <source>
        <dbReference type="Proteomes" id="UP000194003"/>
    </source>
</evidence>
<feature type="transmembrane region" description="Helical" evidence="1">
    <location>
        <begin position="523"/>
        <end position="543"/>
    </location>
</feature>
<feature type="transmembrane region" description="Helical" evidence="1">
    <location>
        <begin position="251"/>
        <end position="269"/>
    </location>
</feature>
<keyword evidence="1" id="KW-0472">Membrane</keyword>
<dbReference type="InterPro" id="IPR011435">
    <property type="entry name" value="UmpAB"/>
</dbReference>
<evidence type="ECO:0008006" key="4">
    <source>
        <dbReference type="Google" id="ProtNLM"/>
    </source>
</evidence>
<feature type="transmembrane region" description="Helical" evidence="1">
    <location>
        <begin position="339"/>
        <end position="361"/>
    </location>
</feature>
<dbReference type="Proteomes" id="UP000194003">
    <property type="component" value="Unassembled WGS sequence"/>
</dbReference>
<dbReference type="AlphaFoldDB" id="A0A1Y2K0N1"/>
<dbReference type="STRING" id="1434232.MAIT1_00791"/>
<feature type="transmembrane region" description="Helical" evidence="1">
    <location>
        <begin position="186"/>
        <end position="207"/>
    </location>
</feature>
<accession>A0A1Y2K0N1</accession>
<name>A0A1Y2K0N1_9PROT</name>
<feature type="transmembrane region" description="Helical" evidence="1">
    <location>
        <begin position="136"/>
        <end position="153"/>
    </location>
</feature>
<evidence type="ECO:0000313" key="2">
    <source>
        <dbReference type="EMBL" id="OSM00303.1"/>
    </source>
</evidence>
<dbReference type="OrthoDB" id="9781614at2"/>
<feature type="transmembrane region" description="Helical" evidence="1">
    <location>
        <begin position="555"/>
        <end position="574"/>
    </location>
</feature>
<proteinExistence type="predicted"/>
<keyword evidence="3" id="KW-1185">Reference proteome</keyword>
<reference evidence="2 3" key="1">
    <citation type="journal article" date="2016" name="BMC Genomics">
        <title>Combined genomic and structural analyses of a cultured magnetotactic bacterium reveals its niche adaptation to a dynamic environment.</title>
        <authorList>
            <person name="Araujo A.C."/>
            <person name="Morillo V."/>
            <person name="Cypriano J."/>
            <person name="Teixeira L.C."/>
            <person name="Leao P."/>
            <person name="Lyra S."/>
            <person name="Almeida L.G."/>
            <person name="Bazylinski D.A."/>
            <person name="Vasconcellos A.T."/>
            <person name="Abreu F."/>
            <person name="Lins U."/>
        </authorList>
    </citation>
    <scope>NUCLEOTIDE SEQUENCE [LARGE SCALE GENOMIC DNA]</scope>
    <source>
        <strain evidence="2 3">IT-1</strain>
    </source>
</reference>
<feature type="transmembrane region" description="Helical" evidence="1">
    <location>
        <begin position="417"/>
        <end position="438"/>
    </location>
</feature>
<keyword evidence="1" id="KW-0812">Transmembrane</keyword>
<dbReference type="Pfam" id="PF07556">
    <property type="entry name" value="DUF1538"/>
    <property type="match status" value="2"/>
</dbReference>
<feature type="transmembrane region" description="Helical" evidence="1">
    <location>
        <begin position="468"/>
        <end position="486"/>
    </location>
</feature>
<organism evidence="2 3">
    <name type="scientific">Magnetofaba australis IT-1</name>
    <dbReference type="NCBI Taxonomy" id="1434232"/>
    <lineage>
        <taxon>Bacteria</taxon>
        <taxon>Pseudomonadati</taxon>
        <taxon>Pseudomonadota</taxon>
        <taxon>Magnetococcia</taxon>
        <taxon>Magnetococcales</taxon>
        <taxon>Magnetococcaceae</taxon>
        <taxon>Magnetofaba</taxon>
    </lineage>
</organism>